<gene>
    <name evidence="2" type="ORF">UFOPK1493_03717</name>
</gene>
<protein>
    <submittedName>
        <fullName evidence="2">Unannotated protein</fullName>
    </submittedName>
</protein>
<dbReference type="EMBL" id="CAEZSR010000227">
    <property type="protein sequence ID" value="CAB4590515.1"/>
    <property type="molecule type" value="Genomic_DNA"/>
</dbReference>
<dbReference type="AlphaFoldDB" id="A0A6J6FU16"/>
<sequence>MSRRRRSAHVAGIRSDDLTGDPFPSRTRPNGDRTVTVTLGPTCSGTCTAIGTQPSNATFSFQPATTIRDTAGNLILTTTRSSSIRSF</sequence>
<evidence type="ECO:0000256" key="1">
    <source>
        <dbReference type="SAM" id="MobiDB-lite"/>
    </source>
</evidence>
<evidence type="ECO:0000313" key="2">
    <source>
        <dbReference type="EMBL" id="CAB4590515.1"/>
    </source>
</evidence>
<accession>A0A6J6FU16</accession>
<name>A0A6J6FU16_9ZZZZ</name>
<organism evidence="2">
    <name type="scientific">freshwater metagenome</name>
    <dbReference type="NCBI Taxonomy" id="449393"/>
    <lineage>
        <taxon>unclassified sequences</taxon>
        <taxon>metagenomes</taxon>
        <taxon>ecological metagenomes</taxon>
    </lineage>
</organism>
<proteinExistence type="predicted"/>
<reference evidence="2" key="1">
    <citation type="submission" date="2020-05" db="EMBL/GenBank/DDBJ databases">
        <authorList>
            <person name="Chiriac C."/>
            <person name="Salcher M."/>
            <person name="Ghai R."/>
            <person name="Kavagutti S V."/>
        </authorList>
    </citation>
    <scope>NUCLEOTIDE SEQUENCE</scope>
</reference>
<feature type="region of interest" description="Disordered" evidence="1">
    <location>
        <begin position="1"/>
        <end position="36"/>
    </location>
</feature>